<evidence type="ECO:0000256" key="5">
    <source>
        <dbReference type="SAM" id="MobiDB-lite"/>
    </source>
</evidence>
<accession>F0Y9K9</accession>
<keyword evidence="2 6" id="KW-0812">Transmembrane</keyword>
<feature type="region of interest" description="Disordered" evidence="5">
    <location>
        <begin position="790"/>
        <end position="822"/>
    </location>
</feature>
<feature type="transmembrane region" description="Helical" evidence="6">
    <location>
        <begin position="458"/>
        <end position="477"/>
    </location>
</feature>
<evidence type="ECO:0000259" key="7">
    <source>
        <dbReference type="Pfam" id="PF01490"/>
    </source>
</evidence>
<dbReference type="InParanoid" id="F0Y9K9"/>
<dbReference type="GeneID" id="20224749"/>
<feature type="domain" description="Amino acid transporter transmembrane" evidence="7">
    <location>
        <begin position="229"/>
        <end position="473"/>
    </location>
</feature>
<evidence type="ECO:0000313" key="8">
    <source>
        <dbReference type="EMBL" id="EGB08324.1"/>
    </source>
</evidence>
<dbReference type="Pfam" id="PF01490">
    <property type="entry name" value="Aa_trans"/>
    <property type="match status" value="2"/>
</dbReference>
<comment type="subcellular location">
    <subcellularLocation>
        <location evidence="1">Membrane</location>
        <topology evidence="1">Multi-pass membrane protein</topology>
    </subcellularLocation>
</comment>
<feature type="compositionally biased region" description="Acidic residues" evidence="5">
    <location>
        <begin position="344"/>
        <end position="355"/>
    </location>
</feature>
<dbReference type="OrthoDB" id="1684102at2759"/>
<evidence type="ECO:0000256" key="3">
    <source>
        <dbReference type="ARBA" id="ARBA00022989"/>
    </source>
</evidence>
<dbReference type="RefSeq" id="XP_009037047.1">
    <property type="nucleotide sequence ID" value="XM_009038799.1"/>
</dbReference>
<feature type="compositionally biased region" description="Basic residues" evidence="5">
    <location>
        <begin position="328"/>
        <end position="338"/>
    </location>
</feature>
<dbReference type="PANTHER" id="PTHR22950">
    <property type="entry name" value="AMINO ACID TRANSPORTER"/>
    <property type="match status" value="1"/>
</dbReference>
<dbReference type="EMBL" id="GL833128">
    <property type="protein sequence ID" value="EGB08324.1"/>
    <property type="molecule type" value="Genomic_DNA"/>
</dbReference>
<organism evidence="9">
    <name type="scientific">Aureococcus anophagefferens</name>
    <name type="common">Harmful bloom alga</name>
    <dbReference type="NCBI Taxonomy" id="44056"/>
    <lineage>
        <taxon>Eukaryota</taxon>
        <taxon>Sar</taxon>
        <taxon>Stramenopiles</taxon>
        <taxon>Ochrophyta</taxon>
        <taxon>Pelagophyceae</taxon>
        <taxon>Pelagomonadales</taxon>
        <taxon>Pelagomonadaceae</taxon>
        <taxon>Aureococcus</taxon>
    </lineage>
</organism>
<feature type="transmembrane region" description="Helical" evidence="6">
    <location>
        <begin position="421"/>
        <end position="446"/>
    </location>
</feature>
<evidence type="ECO:0000313" key="9">
    <source>
        <dbReference type="Proteomes" id="UP000002729"/>
    </source>
</evidence>
<evidence type="ECO:0000256" key="2">
    <source>
        <dbReference type="ARBA" id="ARBA00022692"/>
    </source>
</evidence>
<proteinExistence type="predicted"/>
<feature type="transmembrane region" description="Helical" evidence="6">
    <location>
        <begin position="12"/>
        <end position="33"/>
    </location>
</feature>
<dbReference type="AlphaFoldDB" id="F0Y9K9"/>
<dbReference type="GO" id="GO:0016020">
    <property type="term" value="C:membrane"/>
    <property type="evidence" value="ECO:0007669"/>
    <property type="project" value="UniProtKB-SubCell"/>
</dbReference>
<sequence length="822" mass="87150">MAEPKASFTQMFLMAVKLSIGAGALALPATLHACGVVEAIVLFLCMGGAVRWCMHAMLRAKDYCASRGVRVDAYPDLGSELIGGEVGRRGIEVSIVGFQLGVCCVYLEFAAELLSDVLPNRGRSDARGRAQWVVFLVPLVSAPCCLRHLRDLGDVAKVATAFFFAAWAATLGVCVARISGGGPRDVDPGPRSEFSIVAAFATLCYSFEGIPSTTRRGHRIDVAPLELGTLVQMANALSEPKRADELVRSAVTAVLAVYVVTAFLGGYAFDKPRNPLTLSVLDHEPGPPAVAVNVLVCVAVVLTYPLQFYPAIVALERIAGVGPGARAPHGKRAKRRRPSGGGPDESDESDDDDADAEAAALLEGGRPVSAAADYGSSRLGDPDASVFITRADGGFPAVAFRLFFVAGTALVAVLVSDLTRLINLVGIIFAPMLAFIFPALCDLVAAHRSPDDYKREPWELAVSACILVGASAASFVGTAQQVVAFLRAAGPTGRALRRLLLHGAALAVARQRVGDHVSGEYAALCSECHVFGHHAHKLVREAVAQGAAPSRRDWARTLDDHCANRRLATHAEDASQAMLCDGVLAGRHGALVADALWDLVDGADGDGDDSTIASAAAVADALCAFDSVTEACPRNFRVHHAPTDTYEAAAVQHAFRNGARGPVEILVIDGAVGRACAPEEEDAAFDGADSLARKFLAPGGAGKGRDAPGEEKVFALARPAPRRGDAPDLEETTYRVKPRRGDCADGFDLYVDFTARFLQYAVEDRAAFDPAKPRSNANCPLNVTLAPDLMPYGTDVQPDGRPPHMRHSAIPKKHRRRKRREL</sequence>
<keyword evidence="9" id="KW-1185">Reference proteome</keyword>
<evidence type="ECO:0000256" key="6">
    <source>
        <dbReference type="SAM" id="Phobius"/>
    </source>
</evidence>
<feature type="compositionally biased region" description="Basic residues" evidence="5">
    <location>
        <begin position="803"/>
        <end position="822"/>
    </location>
</feature>
<feature type="transmembrane region" description="Helical" evidence="6">
    <location>
        <begin position="289"/>
        <end position="309"/>
    </location>
</feature>
<feature type="transmembrane region" description="Helical" evidence="6">
    <location>
        <begin position="39"/>
        <end position="58"/>
    </location>
</feature>
<dbReference type="KEGG" id="aaf:AURANDRAFT_64271"/>
<dbReference type="InterPro" id="IPR013057">
    <property type="entry name" value="AA_transpt_TM"/>
</dbReference>
<evidence type="ECO:0000256" key="1">
    <source>
        <dbReference type="ARBA" id="ARBA00004141"/>
    </source>
</evidence>
<dbReference type="GO" id="GO:0015179">
    <property type="term" value="F:L-amino acid transmembrane transporter activity"/>
    <property type="evidence" value="ECO:0007669"/>
    <property type="project" value="TreeGrafter"/>
</dbReference>
<dbReference type="eggNOG" id="KOG1304">
    <property type="taxonomic scope" value="Eukaryota"/>
</dbReference>
<reference evidence="8 9" key="1">
    <citation type="journal article" date="2011" name="Proc. Natl. Acad. Sci. U.S.A.">
        <title>Niche of harmful alga Aureococcus anophagefferens revealed through ecogenomics.</title>
        <authorList>
            <person name="Gobler C.J."/>
            <person name="Berry D.L."/>
            <person name="Dyhrman S.T."/>
            <person name="Wilhelm S.W."/>
            <person name="Salamov A."/>
            <person name="Lobanov A.V."/>
            <person name="Zhang Y."/>
            <person name="Collier J.L."/>
            <person name="Wurch L.L."/>
            <person name="Kustka A.B."/>
            <person name="Dill B.D."/>
            <person name="Shah M."/>
            <person name="VerBerkmoes N.C."/>
            <person name="Kuo A."/>
            <person name="Terry A."/>
            <person name="Pangilinan J."/>
            <person name="Lindquist E.A."/>
            <person name="Lucas S."/>
            <person name="Paulsen I.T."/>
            <person name="Hattenrath-Lehmann T.K."/>
            <person name="Talmage S.C."/>
            <person name="Walker E.A."/>
            <person name="Koch F."/>
            <person name="Burson A.M."/>
            <person name="Marcoval M.A."/>
            <person name="Tang Y.Z."/>
            <person name="Lecleir G.R."/>
            <person name="Coyne K.J."/>
            <person name="Berg G.M."/>
            <person name="Bertrand E.M."/>
            <person name="Saito M.A."/>
            <person name="Gladyshev V.N."/>
            <person name="Grigoriev I.V."/>
        </authorList>
    </citation>
    <scope>NUCLEOTIDE SEQUENCE [LARGE SCALE GENOMIC DNA]</scope>
    <source>
        <strain evidence="9">CCMP 1984</strain>
    </source>
</reference>
<keyword evidence="4 6" id="KW-0472">Membrane</keyword>
<feature type="transmembrane region" description="Helical" evidence="6">
    <location>
        <begin position="398"/>
        <end position="415"/>
    </location>
</feature>
<dbReference type="Proteomes" id="UP000002729">
    <property type="component" value="Unassembled WGS sequence"/>
</dbReference>
<gene>
    <name evidence="8" type="ORF">AURANDRAFT_64271</name>
</gene>
<evidence type="ECO:0000256" key="4">
    <source>
        <dbReference type="ARBA" id="ARBA00023136"/>
    </source>
</evidence>
<keyword evidence="3 6" id="KW-1133">Transmembrane helix</keyword>
<feature type="transmembrane region" description="Helical" evidence="6">
    <location>
        <begin position="155"/>
        <end position="176"/>
    </location>
</feature>
<protein>
    <recommendedName>
        <fullName evidence="7">Amino acid transporter transmembrane domain-containing protein</fullName>
    </recommendedName>
</protein>
<feature type="domain" description="Amino acid transporter transmembrane" evidence="7">
    <location>
        <begin position="5"/>
        <end position="210"/>
    </location>
</feature>
<feature type="transmembrane region" description="Helical" evidence="6">
    <location>
        <begin position="250"/>
        <end position="269"/>
    </location>
</feature>
<name>F0Y9K9_AURAN</name>
<feature type="region of interest" description="Disordered" evidence="5">
    <location>
        <begin position="324"/>
        <end position="355"/>
    </location>
</feature>